<dbReference type="Proteomes" id="UP000254808">
    <property type="component" value="Chromosome"/>
</dbReference>
<evidence type="ECO:0000313" key="2">
    <source>
        <dbReference type="Proteomes" id="UP000254808"/>
    </source>
</evidence>
<evidence type="ECO:0000313" key="1">
    <source>
        <dbReference type="EMBL" id="AXJ01227.1"/>
    </source>
</evidence>
<reference evidence="1 2" key="1">
    <citation type="submission" date="2018-03" db="EMBL/GenBank/DDBJ databases">
        <title>Phenotypic and genomic properties of Cyclonatronum proteinivorum gen. nov., sp. nov., a haloalkaliphilic bacteroidete from soda lakes possessing Na+-translocating rhodopsin.</title>
        <authorList>
            <person name="Toshchakov S.V."/>
            <person name="Korzhenkov A."/>
            <person name="Samarov N.I."/>
            <person name="Kublanov I.V."/>
            <person name="Muntyan M.S."/>
            <person name="Sorokin D.Y."/>
        </authorList>
    </citation>
    <scope>NUCLEOTIDE SEQUENCE [LARGE SCALE GENOMIC DNA]</scope>
    <source>
        <strain evidence="1 2">Omega</strain>
    </source>
</reference>
<sequence length="168" mass="18782">MHALFFWLESIYEHGAKTPLCERGARVSVANGRGVTADMPVFATLRHGMKTERPDWVVNHFHKLTAALKGRHTTGVGFRIIHNHYGYGGYFISGVAPASLLPFIATQLALKCIAFGQYSHTPSRHHRGVECVQKQFRHHKPSQTPTGATPLKRGIDKCRDNNNFPDPI</sequence>
<keyword evidence="2" id="KW-1185">Reference proteome</keyword>
<dbReference type="AlphaFoldDB" id="A0A345UL75"/>
<accession>A0A345UL75</accession>
<gene>
    <name evidence="1" type="ORF">CYPRO_1977</name>
</gene>
<name>A0A345UL75_9BACT</name>
<dbReference type="KEGG" id="cprv:CYPRO_1977"/>
<dbReference type="EMBL" id="CP027806">
    <property type="protein sequence ID" value="AXJ01227.1"/>
    <property type="molecule type" value="Genomic_DNA"/>
</dbReference>
<proteinExistence type="predicted"/>
<protein>
    <submittedName>
        <fullName evidence="1">Uncharacterized protein</fullName>
    </submittedName>
</protein>
<organism evidence="1 2">
    <name type="scientific">Cyclonatronum proteinivorum</name>
    <dbReference type="NCBI Taxonomy" id="1457365"/>
    <lineage>
        <taxon>Bacteria</taxon>
        <taxon>Pseudomonadati</taxon>
        <taxon>Balneolota</taxon>
        <taxon>Balneolia</taxon>
        <taxon>Balneolales</taxon>
        <taxon>Cyclonatronaceae</taxon>
        <taxon>Cyclonatronum</taxon>
    </lineage>
</organism>